<dbReference type="Proteomes" id="UP000282674">
    <property type="component" value="Unassembled WGS sequence"/>
</dbReference>
<name>A0A3M2LNI5_9ACTN</name>
<dbReference type="EMBL" id="RFFG01000075">
    <property type="protein sequence ID" value="RMI39007.1"/>
    <property type="molecule type" value="Genomic_DNA"/>
</dbReference>
<dbReference type="RefSeq" id="WP_122198034.1">
    <property type="nucleotide sequence ID" value="NZ_JBHSKC010000012.1"/>
</dbReference>
<evidence type="ECO:0000256" key="1">
    <source>
        <dbReference type="SAM" id="MobiDB-lite"/>
    </source>
</evidence>
<protein>
    <submittedName>
        <fullName evidence="2">Uncharacterized protein</fullName>
    </submittedName>
</protein>
<keyword evidence="3" id="KW-1185">Reference proteome</keyword>
<organism evidence="2 3">
    <name type="scientific">Actinomadura harenae</name>
    <dbReference type="NCBI Taxonomy" id="2483351"/>
    <lineage>
        <taxon>Bacteria</taxon>
        <taxon>Bacillati</taxon>
        <taxon>Actinomycetota</taxon>
        <taxon>Actinomycetes</taxon>
        <taxon>Streptosporangiales</taxon>
        <taxon>Thermomonosporaceae</taxon>
        <taxon>Actinomadura</taxon>
    </lineage>
</organism>
<dbReference type="AlphaFoldDB" id="A0A3M2LNI5"/>
<evidence type="ECO:0000313" key="3">
    <source>
        <dbReference type="Proteomes" id="UP000282674"/>
    </source>
</evidence>
<feature type="region of interest" description="Disordered" evidence="1">
    <location>
        <begin position="52"/>
        <end position="74"/>
    </location>
</feature>
<gene>
    <name evidence="2" type="ORF">EBO15_31085</name>
</gene>
<comment type="caution">
    <text evidence="2">The sequence shown here is derived from an EMBL/GenBank/DDBJ whole genome shotgun (WGS) entry which is preliminary data.</text>
</comment>
<accession>A0A3M2LNI5</accession>
<evidence type="ECO:0000313" key="2">
    <source>
        <dbReference type="EMBL" id="RMI39007.1"/>
    </source>
</evidence>
<proteinExistence type="predicted"/>
<reference evidence="2 3" key="1">
    <citation type="submission" date="2018-10" db="EMBL/GenBank/DDBJ databases">
        <title>Isolation from soil.</title>
        <authorList>
            <person name="Hu J."/>
        </authorList>
    </citation>
    <scope>NUCLEOTIDE SEQUENCE [LARGE SCALE GENOMIC DNA]</scope>
    <source>
        <strain evidence="2 3">NEAU-Ht49</strain>
    </source>
</reference>
<sequence length="74" mass="7921">MDKMTQPAEPRPRRLSPNALCDAVALAAALATPRRGRLNAVAAQRGTLMLREGGQTMQARKGQGAGRHRPVDFG</sequence>